<evidence type="ECO:0000313" key="5">
    <source>
        <dbReference type="Proteomes" id="UP001497525"/>
    </source>
</evidence>
<feature type="transmembrane region" description="Helical" evidence="3">
    <location>
        <begin position="405"/>
        <end position="423"/>
    </location>
</feature>
<dbReference type="PANTHER" id="PTHR11328">
    <property type="entry name" value="MAJOR FACILITATOR SUPERFAMILY DOMAIN-CONTAINING PROTEIN"/>
    <property type="match status" value="1"/>
</dbReference>
<dbReference type="Proteomes" id="UP001497525">
    <property type="component" value="Unassembled WGS sequence"/>
</dbReference>
<comment type="similarity">
    <text evidence="1">Belongs to the major facilitator superfamily.</text>
</comment>
<keyword evidence="3" id="KW-1133">Transmembrane helix</keyword>
<name>A0AAV2T262_CALDB</name>
<feature type="transmembrane region" description="Helical" evidence="3">
    <location>
        <begin position="126"/>
        <end position="146"/>
    </location>
</feature>
<keyword evidence="3" id="KW-0812">Transmembrane</keyword>
<dbReference type="Gene3D" id="1.20.1250.20">
    <property type="entry name" value="MFS general substrate transporter like domains"/>
    <property type="match status" value="1"/>
</dbReference>
<evidence type="ECO:0000256" key="2">
    <source>
        <dbReference type="SAM" id="MobiDB-lite"/>
    </source>
</evidence>
<dbReference type="GO" id="GO:0005886">
    <property type="term" value="C:plasma membrane"/>
    <property type="evidence" value="ECO:0007669"/>
    <property type="project" value="TreeGrafter"/>
</dbReference>
<sequence length="575" mass="63010">MGLCWRIRWGYAVGHVLNDLCASVWFTYTLVYFKFAVGVPTTLAGFIVLIGQIADGLATPVVGFLSDKCTTGPAATTGTYERFTNSPDENPTCSSSPIEGDTSKRSMRESARYRGILAWIPSGRKAYHFGGSLLVIISFPLLFGSPVAEAHISTWAKILYYTAVAILFQIGWASVQITHLAMMNDLSLIPGERTLLTSLRYLFTVFCNLGVYVCTYLFLKPSGSRPYNTTTIIPATSTGSSVITENPASVAPALHTLHLAAAPLVVSSHPCVGQPQMTSAAVKENVDFGPGDLLAFRYLSLAIIGVGSLMTIVFHVAIRQSDYVVKACPSPSALTDSTSIRKPDLEAVGLAQATTLQIRTWRDWLRVPLFWVQAFAYMTSRLIVNVTQVYLTVYLLHSLLLSKDTITLVPLTVYLTSMATMVVQKPVQDKISRELNTIIGLSFITIFCVLVNYPGDPVNMAIVYSAAGVLGVGCTIILITALAMVSDLIGHNQDNGAFVYGYMSFVDKLFNGLTIQMVEVMWNEFPDRKYYQRVESYGIGGWVVTGVIFLVAQTIVKKWTYGQISLIWAPKHPTQ</sequence>
<organism evidence="4 5">
    <name type="scientific">Calicophoron daubneyi</name>
    <name type="common">Rumen fluke</name>
    <name type="synonym">Paramphistomum daubneyi</name>
    <dbReference type="NCBI Taxonomy" id="300641"/>
    <lineage>
        <taxon>Eukaryota</taxon>
        <taxon>Metazoa</taxon>
        <taxon>Spiralia</taxon>
        <taxon>Lophotrochozoa</taxon>
        <taxon>Platyhelminthes</taxon>
        <taxon>Trematoda</taxon>
        <taxon>Digenea</taxon>
        <taxon>Plagiorchiida</taxon>
        <taxon>Pronocephalata</taxon>
        <taxon>Paramphistomoidea</taxon>
        <taxon>Paramphistomidae</taxon>
        <taxon>Calicophoron</taxon>
    </lineage>
</organism>
<feature type="compositionally biased region" description="Polar residues" evidence="2">
    <location>
        <begin position="82"/>
        <end position="97"/>
    </location>
</feature>
<feature type="transmembrane region" description="Helical" evidence="3">
    <location>
        <begin position="537"/>
        <end position="556"/>
    </location>
</feature>
<proteinExistence type="inferred from homology"/>
<gene>
    <name evidence="4" type="ORF">CDAUBV1_LOCUS2939</name>
</gene>
<feature type="transmembrane region" description="Helical" evidence="3">
    <location>
        <begin position="435"/>
        <end position="455"/>
    </location>
</feature>
<keyword evidence="3" id="KW-0472">Membrane</keyword>
<dbReference type="GO" id="GO:0008643">
    <property type="term" value="P:carbohydrate transport"/>
    <property type="evidence" value="ECO:0007669"/>
    <property type="project" value="InterPro"/>
</dbReference>
<feature type="transmembrane region" description="Helical" evidence="3">
    <location>
        <begin position="295"/>
        <end position="318"/>
    </location>
</feature>
<dbReference type="PANTHER" id="PTHR11328:SF28">
    <property type="entry name" value="MAJOR FACILITATOR SUPERFAMILY DOMAIN-CONTAINING PROTEIN 12"/>
    <property type="match status" value="1"/>
</dbReference>
<feature type="transmembrane region" description="Helical" evidence="3">
    <location>
        <begin position="369"/>
        <end position="393"/>
    </location>
</feature>
<reference evidence="4" key="1">
    <citation type="submission" date="2024-06" db="EMBL/GenBank/DDBJ databases">
        <authorList>
            <person name="Liu X."/>
            <person name="Lenzi L."/>
            <person name="Haldenby T S."/>
            <person name="Uol C."/>
        </authorList>
    </citation>
    <scope>NUCLEOTIDE SEQUENCE</scope>
</reference>
<dbReference type="GO" id="GO:0015293">
    <property type="term" value="F:symporter activity"/>
    <property type="evidence" value="ECO:0007669"/>
    <property type="project" value="InterPro"/>
</dbReference>
<evidence type="ECO:0000256" key="3">
    <source>
        <dbReference type="SAM" id="Phobius"/>
    </source>
</evidence>
<evidence type="ECO:0000256" key="1">
    <source>
        <dbReference type="ARBA" id="ARBA00008335"/>
    </source>
</evidence>
<accession>A0AAV2T262</accession>
<dbReference type="SUPFAM" id="SSF103473">
    <property type="entry name" value="MFS general substrate transporter"/>
    <property type="match status" value="2"/>
</dbReference>
<dbReference type="CDD" id="cd17491">
    <property type="entry name" value="MFS_MFSD12"/>
    <property type="match status" value="1"/>
</dbReference>
<dbReference type="AlphaFoldDB" id="A0AAV2T262"/>
<evidence type="ECO:0000313" key="4">
    <source>
        <dbReference type="EMBL" id="CAL5130780.1"/>
    </source>
</evidence>
<feature type="transmembrane region" description="Helical" evidence="3">
    <location>
        <begin position="461"/>
        <end position="485"/>
    </location>
</feature>
<feature type="transmembrane region" description="Helical" evidence="3">
    <location>
        <begin position="158"/>
        <end position="178"/>
    </location>
</feature>
<comment type="caution">
    <text evidence="4">The sequence shown here is derived from an EMBL/GenBank/DDBJ whole genome shotgun (WGS) entry which is preliminary data.</text>
</comment>
<protein>
    <submittedName>
        <fullName evidence="4">Uncharacterized protein</fullName>
    </submittedName>
</protein>
<feature type="region of interest" description="Disordered" evidence="2">
    <location>
        <begin position="82"/>
        <end position="106"/>
    </location>
</feature>
<dbReference type="EMBL" id="CAXLJL010000073">
    <property type="protein sequence ID" value="CAL5130780.1"/>
    <property type="molecule type" value="Genomic_DNA"/>
</dbReference>
<dbReference type="InterPro" id="IPR039672">
    <property type="entry name" value="MFS_2"/>
</dbReference>
<feature type="transmembrane region" description="Helical" evidence="3">
    <location>
        <begin position="199"/>
        <end position="219"/>
    </location>
</feature>
<dbReference type="InterPro" id="IPR036259">
    <property type="entry name" value="MFS_trans_sf"/>
</dbReference>